<sequence length="184" mass="20238">MALCSCFGPSKAQREADRLESQDARSKAADAARKRRFFSSPIEQYDKSAAGRAVRAQIAASKQSNSPSKGEPVLKQLIQSLTDQHRTLEEVKVMFETQQSLRWPKSPLFIYTVVYEATTSVIFPLIRGQVVGIDLQMQPIFRDRQHSDGSQGEGCIVPSGRSPVLASNVYEGQAHASVAQLGEV</sequence>
<dbReference type="PANTHER" id="PTHR36813:SF1">
    <property type="entry name" value="TRANSMEMBRANE PROTEIN"/>
    <property type="match status" value="1"/>
</dbReference>
<accession>A0AAP0BTY8</accession>
<feature type="compositionally biased region" description="Basic and acidic residues" evidence="1">
    <location>
        <begin position="12"/>
        <end position="32"/>
    </location>
</feature>
<dbReference type="Proteomes" id="UP001418222">
    <property type="component" value="Unassembled WGS sequence"/>
</dbReference>
<reference evidence="2 3" key="1">
    <citation type="journal article" date="2022" name="Nat. Plants">
        <title>Genomes of leafy and leafless Platanthera orchids illuminate the evolution of mycoheterotrophy.</title>
        <authorList>
            <person name="Li M.H."/>
            <person name="Liu K.W."/>
            <person name="Li Z."/>
            <person name="Lu H.C."/>
            <person name="Ye Q.L."/>
            <person name="Zhang D."/>
            <person name="Wang J.Y."/>
            <person name="Li Y.F."/>
            <person name="Zhong Z.M."/>
            <person name="Liu X."/>
            <person name="Yu X."/>
            <person name="Liu D.K."/>
            <person name="Tu X.D."/>
            <person name="Liu B."/>
            <person name="Hao Y."/>
            <person name="Liao X.Y."/>
            <person name="Jiang Y.T."/>
            <person name="Sun W.H."/>
            <person name="Chen J."/>
            <person name="Chen Y.Q."/>
            <person name="Ai Y."/>
            <person name="Zhai J.W."/>
            <person name="Wu S.S."/>
            <person name="Zhou Z."/>
            <person name="Hsiao Y.Y."/>
            <person name="Wu W.L."/>
            <person name="Chen Y.Y."/>
            <person name="Lin Y.F."/>
            <person name="Hsu J.L."/>
            <person name="Li C.Y."/>
            <person name="Wang Z.W."/>
            <person name="Zhao X."/>
            <person name="Zhong W.Y."/>
            <person name="Ma X.K."/>
            <person name="Ma L."/>
            <person name="Huang J."/>
            <person name="Chen G.Z."/>
            <person name="Huang M.Z."/>
            <person name="Huang L."/>
            <person name="Peng D.H."/>
            <person name="Luo Y.B."/>
            <person name="Zou S.Q."/>
            <person name="Chen S.P."/>
            <person name="Lan S."/>
            <person name="Tsai W.C."/>
            <person name="Van de Peer Y."/>
            <person name="Liu Z.J."/>
        </authorList>
    </citation>
    <scope>NUCLEOTIDE SEQUENCE [LARGE SCALE GENOMIC DNA]</scope>
    <source>
        <strain evidence="2">Lor287</strain>
    </source>
</reference>
<evidence type="ECO:0000313" key="2">
    <source>
        <dbReference type="EMBL" id="KAK8949303.1"/>
    </source>
</evidence>
<dbReference type="EMBL" id="JBBWWQ010000004">
    <property type="protein sequence ID" value="KAK8949303.1"/>
    <property type="molecule type" value="Genomic_DNA"/>
</dbReference>
<protein>
    <submittedName>
        <fullName evidence="2">Uncharacterized protein</fullName>
    </submittedName>
</protein>
<gene>
    <name evidence="2" type="ORF">KSP39_PZI005076</name>
</gene>
<organism evidence="2 3">
    <name type="scientific">Platanthera zijinensis</name>
    <dbReference type="NCBI Taxonomy" id="2320716"/>
    <lineage>
        <taxon>Eukaryota</taxon>
        <taxon>Viridiplantae</taxon>
        <taxon>Streptophyta</taxon>
        <taxon>Embryophyta</taxon>
        <taxon>Tracheophyta</taxon>
        <taxon>Spermatophyta</taxon>
        <taxon>Magnoliopsida</taxon>
        <taxon>Liliopsida</taxon>
        <taxon>Asparagales</taxon>
        <taxon>Orchidaceae</taxon>
        <taxon>Orchidoideae</taxon>
        <taxon>Orchideae</taxon>
        <taxon>Orchidinae</taxon>
        <taxon>Platanthera</taxon>
    </lineage>
</organism>
<dbReference type="PANTHER" id="PTHR36813">
    <property type="entry name" value="TRANSMEMBRANE PROTEIN"/>
    <property type="match status" value="1"/>
</dbReference>
<dbReference type="AlphaFoldDB" id="A0AAP0BTY8"/>
<proteinExistence type="predicted"/>
<comment type="caution">
    <text evidence="2">The sequence shown here is derived from an EMBL/GenBank/DDBJ whole genome shotgun (WGS) entry which is preliminary data.</text>
</comment>
<feature type="region of interest" description="Disordered" evidence="1">
    <location>
        <begin position="1"/>
        <end position="32"/>
    </location>
</feature>
<evidence type="ECO:0000256" key="1">
    <source>
        <dbReference type="SAM" id="MobiDB-lite"/>
    </source>
</evidence>
<name>A0AAP0BTY8_9ASPA</name>
<evidence type="ECO:0000313" key="3">
    <source>
        <dbReference type="Proteomes" id="UP001418222"/>
    </source>
</evidence>
<keyword evidence="3" id="KW-1185">Reference proteome</keyword>